<evidence type="ECO:0000256" key="1">
    <source>
        <dbReference type="ARBA" id="ARBA00022741"/>
    </source>
</evidence>
<dbReference type="Proteomes" id="UP000006072">
    <property type="component" value="Unassembled WGS sequence"/>
</dbReference>
<dbReference type="RefSeq" id="WP_003933367.1">
    <property type="nucleotide sequence ID" value="NZ_JH814701.1"/>
</dbReference>
<dbReference type="SUPFAM" id="SSF52540">
    <property type="entry name" value="P-loop containing nucleoside triphosphate hydrolases"/>
    <property type="match status" value="1"/>
</dbReference>
<dbReference type="SMART" id="SM00044">
    <property type="entry name" value="CYCc"/>
    <property type="match status" value="1"/>
</dbReference>
<dbReference type="SUPFAM" id="SSF55073">
    <property type="entry name" value="Nucleotide cyclase"/>
    <property type="match status" value="1"/>
</dbReference>
<dbReference type="AlphaFoldDB" id="K0URP3"/>
<dbReference type="GO" id="GO:0009190">
    <property type="term" value="P:cyclic nucleotide biosynthetic process"/>
    <property type="evidence" value="ECO:0007669"/>
    <property type="project" value="InterPro"/>
</dbReference>
<evidence type="ECO:0000256" key="2">
    <source>
        <dbReference type="ARBA" id="ARBA00022840"/>
    </source>
</evidence>
<dbReference type="InterPro" id="IPR029787">
    <property type="entry name" value="Nucleotide_cyclase"/>
</dbReference>
<dbReference type="InterPro" id="IPR041664">
    <property type="entry name" value="AAA_16"/>
</dbReference>
<name>K0URP3_MYCVA</name>
<dbReference type="GO" id="GO:0005524">
    <property type="term" value="F:ATP binding"/>
    <property type="evidence" value="ECO:0007669"/>
    <property type="project" value="UniProtKB-KW"/>
</dbReference>
<dbReference type="GO" id="GO:0005737">
    <property type="term" value="C:cytoplasm"/>
    <property type="evidence" value="ECO:0007669"/>
    <property type="project" value="TreeGrafter"/>
</dbReference>
<keyword evidence="2" id="KW-0067">ATP-binding</keyword>
<accession>K0URP3</accession>
<dbReference type="InterPro" id="IPR001054">
    <property type="entry name" value="A/G_cyclase"/>
</dbReference>
<dbReference type="PATRIC" id="fig|1194972.3.peg.3588"/>
<evidence type="ECO:0000313" key="5">
    <source>
        <dbReference type="Proteomes" id="UP000006072"/>
    </source>
</evidence>
<dbReference type="PANTHER" id="PTHR16305:SF28">
    <property type="entry name" value="GUANYLATE CYCLASE DOMAIN-CONTAINING PROTEIN"/>
    <property type="match status" value="1"/>
</dbReference>
<dbReference type="Pfam" id="PF00211">
    <property type="entry name" value="Guanylate_cyc"/>
    <property type="match status" value="1"/>
</dbReference>
<dbReference type="PROSITE" id="PS50125">
    <property type="entry name" value="GUANYLATE_CYCLASE_2"/>
    <property type="match status" value="1"/>
</dbReference>
<dbReference type="EMBL" id="ALQA01000040">
    <property type="protein sequence ID" value="EJZ07705.1"/>
    <property type="molecule type" value="Genomic_DNA"/>
</dbReference>
<dbReference type="Pfam" id="PF13191">
    <property type="entry name" value="AAA_16"/>
    <property type="match status" value="1"/>
</dbReference>
<proteinExistence type="predicted"/>
<dbReference type="Gene3D" id="3.40.50.300">
    <property type="entry name" value="P-loop containing nucleotide triphosphate hydrolases"/>
    <property type="match status" value="1"/>
</dbReference>
<gene>
    <name evidence="4" type="ORF">MVAC_18015</name>
</gene>
<comment type="caution">
    <text evidence="4">The sequence shown here is derived from an EMBL/GenBank/DDBJ whole genome shotgun (WGS) entry which is preliminary data.</text>
</comment>
<organism evidence="4 5">
    <name type="scientific">Mycolicibacterium vaccae ATCC 25954</name>
    <dbReference type="NCBI Taxonomy" id="1194972"/>
    <lineage>
        <taxon>Bacteria</taxon>
        <taxon>Bacillati</taxon>
        <taxon>Actinomycetota</taxon>
        <taxon>Actinomycetes</taxon>
        <taxon>Mycobacteriales</taxon>
        <taxon>Mycobacteriaceae</taxon>
        <taxon>Mycolicibacterium</taxon>
    </lineage>
</organism>
<evidence type="ECO:0000313" key="4">
    <source>
        <dbReference type="EMBL" id="EJZ07705.1"/>
    </source>
</evidence>
<dbReference type="GO" id="GO:0004016">
    <property type="term" value="F:adenylate cyclase activity"/>
    <property type="evidence" value="ECO:0007669"/>
    <property type="project" value="TreeGrafter"/>
</dbReference>
<evidence type="ECO:0000259" key="3">
    <source>
        <dbReference type="PROSITE" id="PS50125"/>
    </source>
</evidence>
<dbReference type="HOGENOM" id="CLU_004435_0_0_11"/>
<reference evidence="4 5" key="1">
    <citation type="journal article" date="2012" name="J. Bacteriol.">
        <title>Complete Genome Sequence of Mycobacterium vaccae Type Strain ATCC 25954.</title>
        <authorList>
            <person name="Ho Y.S."/>
            <person name="Adroub S.A."/>
            <person name="Abadi M."/>
            <person name="Al Alwan B."/>
            <person name="Alkhateeb R."/>
            <person name="Gao G."/>
            <person name="Ragab A."/>
            <person name="Ali S."/>
            <person name="van Soolingen D."/>
            <person name="Bitter W."/>
            <person name="Pain A."/>
            <person name="Abdallah A.M."/>
        </authorList>
    </citation>
    <scope>NUCLEOTIDE SEQUENCE [LARGE SCALE GENOMIC DNA]</scope>
    <source>
        <strain evidence="4 5">ATCC 25954</strain>
    </source>
</reference>
<keyword evidence="5" id="KW-1185">Reference proteome</keyword>
<dbReference type="eggNOG" id="COG2114">
    <property type="taxonomic scope" value="Bacteria"/>
</dbReference>
<dbReference type="eggNOG" id="COG3899">
    <property type="taxonomic scope" value="Bacteria"/>
</dbReference>
<dbReference type="PANTHER" id="PTHR16305">
    <property type="entry name" value="TESTICULAR SOLUBLE ADENYLYL CYCLASE"/>
    <property type="match status" value="1"/>
</dbReference>
<feature type="domain" description="Guanylate cyclase" evidence="3">
    <location>
        <begin position="11"/>
        <end position="141"/>
    </location>
</feature>
<dbReference type="Gene3D" id="3.30.70.1230">
    <property type="entry name" value="Nucleotide cyclase"/>
    <property type="match status" value="1"/>
</dbReference>
<sequence length="1020" mass="110181">MSAVPEYKNVTVLFADVTRSMDIASAVGPERLREIMSELLDRSTRVVKRYGGAVEFIGDGVMALFGAPLAMEDHALRACLTALAIQDEARDLAEKVRVRDGMDFKVRVGLNSGQVIAGDIGSDSPGYTVIGEHVGLAQRMESVAPPGGVMVSETTARLVEHDAQLGGVEWVHIKGANRPVPARTLLGAAERAQLRSADTPFVGRTSEIAELVGSLEDSSRGRGVVVRVVGTPGIGKSRLARELAALATDRGMQVFWTYCQSHTCDVPFGAATGLLRAFFGIEHVPAESARAATRSALPDADPQDLLMLDDMLGIGDGRPPPEDVTPDARKRRLTALLDSALLSRRQPTVYVVEDAHWIDAASEAMIADFLGTIADAAALVLITHRPDYHGALARPADRTIALAPLDYSSSSKLTVSLVGPDTSVATLAQRITDRAAGNPFFIEEMIRDLAERRVLGGTRGAFTCQGDADIPVPASVQTTIAARIDRLAPAAKRTLYAAAAIGSPFSRTLLDAVAGSSAIDDLVDAELIARVSTHPDQYAFRHPLMRAVAYESQLRAGRAELHRRIAAEIERTDPEGAAANAALIATHLEAAGDLRAAFDRHMAAGTWATHRDIAAARMSWQRAVAVADGLPEDEPDRLTMRIAARTWLAATTWRVGGELADVGFDELRDLTQQAGDKRSLAIGMAGLIQMLNFHGRYTEASRLASEQVELLDAIGDRELAVALIPMVGAIAKWDAGEMSASLDLAQRSIDDAAGDATMGNLVVGSPLALALAMRASTRCCLGISGWRQDFDDALSIARSVDKFTFSTVVMFKYVAIMNWALVADDDALRDTAEALDIARRFGDNLLLTNAEFTYGFILVRRRDTDRRLGFELMAKSRQVALEHRYTIIAAWCVDLEVAAESIRRRDYDTAVDLCRGVLASEIRAGEGVNRGWSTTVLVDALLARNREGDREDAEKVVAELAATPTEPTFLYHELPLMRMRAMLAKADGDLHAYAELRDRYRAHAEEVGFDGHIALARAMA</sequence>
<keyword evidence="1" id="KW-0547">Nucleotide-binding</keyword>
<protein>
    <submittedName>
        <fullName evidence="4">Adenylyl cyclase class-3/4/guanylyl cyclase</fullName>
    </submittedName>
</protein>
<dbReference type="CDD" id="cd07302">
    <property type="entry name" value="CHD"/>
    <property type="match status" value="1"/>
</dbReference>
<dbReference type="InterPro" id="IPR027417">
    <property type="entry name" value="P-loop_NTPase"/>
</dbReference>
<dbReference type="GO" id="GO:0035556">
    <property type="term" value="P:intracellular signal transduction"/>
    <property type="evidence" value="ECO:0007669"/>
    <property type="project" value="InterPro"/>
</dbReference>